<dbReference type="GO" id="GO:0043709">
    <property type="term" value="P:cell adhesion involved in single-species biofilm formation"/>
    <property type="evidence" value="ECO:0007669"/>
    <property type="project" value="TreeGrafter"/>
</dbReference>
<comment type="catalytic activity">
    <reaction evidence="2">
        <text>2 GTP = 3',3'-c-di-GMP + 2 diphosphate</text>
        <dbReference type="Rhea" id="RHEA:24898"/>
        <dbReference type="ChEBI" id="CHEBI:33019"/>
        <dbReference type="ChEBI" id="CHEBI:37565"/>
        <dbReference type="ChEBI" id="CHEBI:58805"/>
        <dbReference type="EC" id="2.7.7.65"/>
    </reaction>
</comment>
<dbReference type="Gene3D" id="3.30.70.270">
    <property type="match status" value="1"/>
</dbReference>
<dbReference type="PROSITE" id="PS50887">
    <property type="entry name" value="GGDEF"/>
    <property type="match status" value="1"/>
</dbReference>
<feature type="domain" description="GGDEF" evidence="4">
    <location>
        <begin position="100"/>
        <end position="203"/>
    </location>
</feature>
<dbReference type="InterPro" id="IPR000160">
    <property type="entry name" value="GGDEF_dom"/>
</dbReference>
<evidence type="ECO:0000259" key="4">
    <source>
        <dbReference type="PROSITE" id="PS50887"/>
    </source>
</evidence>
<reference evidence="5 6" key="1">
    <citation type="submission" date="2016-10" db="EMBL/GenBank/DDBJ databases">
        <authorList>
            <person name="de Groot N.N."/>
        </authorList>
    </citation>
    <scope>NUCLEOTIDE SEQUENCE [LARGE SCALE GENOMIC DNA]</scope>
    <source>
        <strain evidence="5 6">DSM 25294</strain>
    </source>
</reference>
<dbReference type="STRING" id="571298.SAMN04488026_100680"/>
<protein>
    <recommendedName>
        <fullName evidence="1">diguanylate cyclase</fullName>
        <ecNumber evidence="1">2.7.7.65</ecNumber>
    </recommendedName>
</protein>
<dbReference type="OrthoDB" id="9812260at2"/>
<dbReference type="InterPro" id="IPR029787">
    <property type="entry name" value="Nucleotide_cyclase"/>
</dbReference>
<dbReference type="EC" id="2.7.7.65" evidence="1"/>
<keyword evidence="3" id="KW-0812">Transmembrane</keyword>
<evidence type="ECO:0000256" key="3">
    <source>
        <dbReference type="SAM" id="Phobius"/>
    </source>
</evidence>
<dbReference type="GO" id="GO:1902201">
    <property type="term" value="P:negative regulation of bacterial-type flagellum-dependent cell motility"/>
    <property type="evidence" value="ECO:0007669"/>
    <property type="project" value="TreeGrafter"/>
</dbReference>
<evidence type="ECO:0000256" key="1">
    <source>
        <dbReference type="ARBA" id="ARBA00012528"/>
    </source>
</evidence>
<dbReference type="InterPro" id="IPR050469">
    <property type="entry name" value="Diguanylate_Cyclase"/>
</dbReference>
<dbReference type="CDD" id="cd01949">
    <property type="entry name" value="GGDEF"/>
    <property type="match status" value="1"/>
</dbReference>
<feature type="transmembrane region" description="Helical" evidence="3">
    <location>
        <begin position="7"/>
        <end position="28"/>
    </location>
</feature>
<keyword evidence="3" id="KW-0472">Membrane</keyword>
<organism evidence="5 6">
    <name type="scientific">Aliiruegeria lutimaris</name>
    <dbReference type="NCBI Taxonomy" id="571298"/>
    <lineage>
        <taxon>Bacteria</taxon>
        <taxon>Pseudomonadati</taxon>
        <taxon>Pseudomonadota</taxon>
        <taxon>Alphaproteobacteria</taxon>
        <taxon>Rhodobacterales</taxon>
        <taxon>Roseobacteraceae</taxon>
        <taxon>Aliiruegeria</taxon>
    </lineage>
</organism>
<evidence type="ECO:0000256" key="2">
    <source>
        <dbReference type="ARBA" id="ARBA00034247"/>
    </source>
</evidence>
<dbReference type="GO" id="GO:0052621">
    <property type="term" value="F:diguanylate cyclase activity"/>
    <property type="evidence" value="ECO:0007669"/>
    <property type="project" value="UniProtKB-EC"/>
</dbReference>
<dbReference type="RefSeq" id="WP_093150536.1">
    <property type="nucleotide sequence ID" value="NZ_FNEK01000006.1"/>
</dbReference>
<dbReference type="NCBIfam" id="TIGR00254">
    <property type="entry name" value="GGDEF"/>
    <property type="match status" value="1"/>
</dbReference>
<gene>
    <name evidence="5" type="ORF">SAMN04488026_100680</name>
</gene>
<accession>A0A1G8MXB8</accession>
<dbReference type="SMART" id="SM00267">
    <property type="entry name" value="GGDEF"/>
    <property type="match status" value="1"/>
</dbReference>
<feature type="transmembrane region" description="Helical" evidence="3">
    <location>
        <begin position="40"/>
        <end position="59"/>
    </location>
</feature>
<keyword evidence="3" id="KW-1133">Transmembrane helix</keyword>
<keyword evidence="6" id="KW-1185">Reference proteome</keyword>
<dbReference type="EMBL" id="FNEK01000006">
    <property type="protein sequence ID" value="SDI72534.1"/>
    <property type="molecule type" value="Genomic_DNA"/>
</dbReference>
<sequence length="203" mass="22862">MVKTKRGVWLYTIAVTLTVDASVTPLIMMLAPRSEWYTDVPPALALATLLSVFFSVFAWQQNFRSYQLTQELRNLLERDKLTDVATRDFFFKRMAEAPDAYGLSLMVDIDHFKTVNDTYGHIAGDAVIRQVAQILQRNCRSKDIVCRFGGEEFIVFLFGVGKENGLDVAERIRRVVEAEVLRHDDLKLQVTVSIGGGAQGQDG</sequence>
<dbReference type="PANTHER" id="PTHR45138:SF9">
    <property type="entry name" value="DIGUANYLATE CYCLASE DGCM-RELATED"/>
    <property type="match status" value="1"/>
</dbReference>
<dbReference type="Proteomes" id="UP000199382">
    <property type="component" value="Unassembled WGS sequence"/>
</dbReference>
<evidence type="ECO:0000313" key="5">
    <source>
        <dbReference type="EMBL" id="SDI72534.1"/>
    </source>
</evidence>
<dbReference type="InterPro" id="IPR043128">
    <property type="entry name" value="Rev_trsase/Diguanyl_cyclase"/>
</dbReference>
<dbReference type="AlphaFoldDB" id="A0A1G8MXB8"/>
<proteinExistence type="predicted"/>
<dbReference type="GO" id="GO:0005886">
    <property type="term" value="C:plasma membrane"/>
    <property type="evidence" value="ECO:0007669"/>
    <property type="project" value="TreeGrafter"/>
</dbReference>
<name>A0A1G8MXB8_9RHOB</name>
<dbReference type="Pfam" id="PF00990">
    <property type="entry name" value="GGDEF"/>
    <property type="match status" value="1"/>
</dbReference>
<dbReference type="PANTHER" id="PTHR45138">
    <property type="entry name" value="REGULATORY COMPONENTS OF SENSORY TRANSDUCTION SYSTEM"/>
    <property type="match status" value="1"/>
</dbReference>
<dbReference type="SUPFAM" id="SSF55073">
    <property type="entry name" value="Nucleotide cyclase"/>
    <property type="match status" value="1"/>
</dbReference>
<evidence type="ECO:0000313" key="6">
    <source>
        <dbReference type="Proteomes" id="UP000199382"/>
    </source>
</evidence>